<dbReference type="OrthoDB" id="479754at2"/>
<dbReference type="AlphaFoldDB" id="A8ZQ19"/>
<sequence>MTVSRIAVAGRKGGVGKTTIACGIASILASMQQRVLVIDMDPQSNAAYVLGVDPTKPGTASLLVGDHLEPLKVGDYLWVLPGGPELMNHNIQSCDQEELADAVFGMDYDVVVFDCPPGNEHLERLAIKAADTVLIVSDAHPLALVGASRVIKELKLNSQKGRKGASRWAIIQSKIDARRAMDRTFDSDLAESFPNLQRFVVRQDTQLSLAAADQIPLMTYDAKCRGAQDLIVVAQWGLNGSA</sequence>
<dbReference type="InterPro" id="IPR025669">
    <property type="entry name" value="AAA_dom"/>
</dbReference>
<evidence type="ECO:0000313" key="3">
    <source>
        <dbReference type="Proteomes" id="UP000000268"/>
    </source>
</evidence>
<dbReference type="CDD" id="cd02042">
    <property type="entry name" value="ParAB_family"/>
    <property type="match status" value="1"/>
</dbReference>
<keyword evidence="2" id="KW-0614">Plasmid</keyword>
<dbReference type="Proteomes" id="UP000000268">
    <property type="component" value="Plasmid pREB6"/>
</dbReference>
<dbReference type="PANTHER" id="PTHR13696">
    <property type="entry name" value="P-LOOP CONTAINING NUCLEOSIDE TRIPHOSPHATE HYDROLASE"/>
    <property type="match status" value="1"/>
</dbReference>
<evidence type="ECO:0000259" key="1">
    <source>
        <dbReference type="Pfam" id="PF13614"/>
    </source>
</evidence>
<dbReference type="Gene3D" id="3.40.50.300">
    <property type="entry name" value="P-loop containing nucleotide triphosphate hydrolases"/>
    <property type="match status" value="1"/>
</dbReference>
<name>A8ZQ19_ACAM1</name>
<proteinExistence type="predicted"/>
<dbReference type="KEGG" id="amr:AM1_F0036"/>
<evidence type="ECO:0000313" key="2">
    <source>
        <dbReference type="EMBL" id="ABW33146.1"/>
    </source>
</evidence>
<geneLocation type="plasmid" evidence="2 3">
    <name>pREB6</name>
</geneLocation>
<dbReference type="Pfam" id="PF13614">
    <property type="entry name" value="AAA_31"/>
    <property type="match status" value="1"/>
</dbReference>
<dbReference type="SUPFAM" id="SSF52540">
    <property type="entry name" value="P-loop containing nucleoside triphosphate hydrolases"/>
    <property type="match status" value="1"/>
</dbReference>
<dbReference type="InterPro" id="IPR050678">
    <property type="entry name" value="DNA_Partitioning_ATPase"/>
</dbReference>
<dbReference type="EMBL" id="CP000843">
    <property type="protein sequence ID" value="ABW33146.1"/>
    <property type="molecule type" value="Genomic_DNA"/>
</dbReference>
<organism evidence="2 3">
    <name type="scientific">Acaryochloris marina (strain MBIC 11017)</name>
    <dbReference type="NCBI Taxonomy" id="329726"/>
    <lineage>
        <taxon>Bacteria</taxon>
        <taxon>Bacillati</taxon>
        <taxon>Cyanobacteriota</taxon>
        <taxon>Cyanophyceae</taxon>
        <taxon>Acaryochloridales</taxon>
        <taxon>Acaryochloridaceae</taxon>
        <taxon>Acaryochloris</taxon>
    </lineage>
</organism>
<feature type="domain" description="AAA" evidence="1">
    <location>
        <begin position="5"/>
        <end position="157"/>
    </location>
</feature>
<protein>
    <submittedName>
        <fullName evidence="2">Conserved CobQ/CobB/MinD/ParA domain</fullName>
    </submittedName>
</protein>
<dbReference type="HOGENOM" id="CLU_037612_1_2_3"/>
<dbReference type="InterPro" id="IPR027417">
    <property type="entry name" value="P-loop_NTPase"/>
</dbReference>
<gene>
    <name evidence="2" type="ordered locus">AM1_F0036</name>
</gene>
<dbReference type="PANTHER" id="PTHR13696:SF52">
    <property type="entry name" value="PARA FAMILY PROTEIN CT_582"/>
    <property type="match status" value="1"/>
</dbReference>
<reference evidence="2 3" key="1">
    <citation type="journal article" date="2008" name="Proc. Natl. Acad. Sci. U.S.A.">
        <title>Niche adaptation and genome expansion in the chlorophyll d-producing cyanobacterium Acaryochloris marina.</title>
        <authorList>
            <person name="Swingley W.D."/>
            <person name="Chen M."/>
            <person name="Cheung P.C."/>
            <person name="Conrad A.L."/>
            <person name="Dejesa L.C."/>
            <person name="Hao J."/>
            <person name="Honchak B.M."/>
            <person name="Karbach L.E."/>
            <person name="Kurdoglu A."/>
            <person name="Lahiri S."/>
            <person name="Mastrian S.D."/>
            <person name="Miyashita H."/>
            <person name="Page L."/>
            <person name="Ramakrishna P."/>
            <person name="Satoh S."/>
            <person name="Sattley W.M."/>
            <person name="Shimada Y."/>
            <person name="Taylor H.L."/>
            <person name="Tomo T."/>
            <person name="Tsuchiya T."/>
            <person name="Wang Z.T."/>
            <person name="Raymond J."/>
            <person name="Mimuro M."/>
            <person name="Blankenship R.E."/>
            <person name="Touchman J.W."/>
        </authorList>
    </citation>
    <scope>NUCLEOTIDE SEQUENCE [LARGE SCALE GENOMIC DNA]</scope>
    <source>
        <strain evidence="3">MBIC 11017</strain>
        <plasmid evidence="3">Plasmid pREB6</plasmid>
    </source>
</reference>
<keyword evidence="3" id="KW-1185">Reference proteome</keyword>
<accession>A8ZQ19</accession>